<feature type="signal peptide" evidence="1">
    <location>
        <begin position="1"/>
        <end position="16"/>
    </location>
</feature>
<sequence length="32" mass="3843">MLLIVLIHLFSAYSISQMSDILTYYLFYDDPR</sequence>
<dbReference type="EMBL" id="GBRH01248303">
    <property type="protein sequence ID" value="JAD49592.1"/>
    <property type="molecule type" value="Transcribed_RNA"/>
</dbReference>
<reference evidence="2" key="1">
    <citation type="submission" date="2014-09" db="EMBL/GenBank/DDBJ databases">
        <authorList>
            <person name="Magalhaes I.L.F."/>
            <person name="Oliveira U."/>
            <person name="Santos F.R."/>
            <person name="Vidigal T.H.D.A."/>
            <person name="Brescovit A.D."/>
            <person name="Santos A.J."/>
        </authorList>
    </citation>
    <scope>NUCLEOTIDE SEQUENCE</scope>
    <source>
        <tissue evidence="2">Shoot tissue taken approximately 20 cm above the soil surface</tissue>
    </source>
</reference>
<accession>A0A0A9ARC5</accession>
<reference evidence="2" key="2">
    <citation type="journal article" date="2015" name="Data Brief">
        <title>Shoot transcriptome of the giant reed, Arundo donax.</title>
        <authorList>
            <person name="Barrero R.A."/>
            <person name="Guerrero F.D."/>
            <person name="Moolhuijzen P."/>
            <person name="Goolsby J.A."/>
            <person name="Tidwell J."/>
            <person name="Bellgard S.E."/>
            <person name="Bellgard M.I."/>
        </authorList>
    </citation>
    <scope>NUCLEOTIDE SEQUENCE</scope>
    <source>
        <tissue evidence="2">Shoot tissue taken approximately 20 cm above the soil surface</tissue>
    </source>
</reference>
<name>A0A0A9ARC5_ARUDO</name>
<evidence type="ECO:0000313" key="2">
    <source>
        <dbReference type="EMBL" id="JAD49592.1"/>
    </source>
</evidence>
<keyword evidence="1" id="KW-0732">Signal</keyword>
<proteinExistence type="predicted"/>
<dbReference type="AlphaFoldDB" id="A0A0A9ARC5"/>
<evidence type="ECO:0000256" key="1">
    <source>
        <dbReference type="SAM" id="SignalP"/>
    </source>
</evidence>
<organism evidence="2">
    <name type="scientific">Arundo donax</name>
    <name type="common">Giant reed</name>
    <name type="synonym">Donax arundinaceus</name>
    <dbReference type="NCBI Taxonomy" id="35708"/>
    <lineage>
        <taxon>Eukaryota</taxon>
        <taxon>Viridiplantae</taxon>
        <taxon>Streptophyta</taxon>
        <taxon>Embryophyta</taxon>
        <taxon>Tracheophyta</taxon>
        <taxon>Spermatophyta</taxon>
        <taxon>Magnoliopsida</taxon>
        <taxon>Liliopsida</taxon>
        <taxon>Poales</taxon>
        <taxon>Poaceae</taxon>
        <taxon>PACMAD clade</taxon>
        <taxon>Arundinoideae</taxon>
        <taxon>Arundineae</taxon>
        <taxon>Arundo</taxon>
    </lineage>
</organism>
<feature type="chain" id="PRO_5002062638" evidence="1">
    <location>
        <begin position="17"/>
        <end position="32"/>
    </location>
</feature>
<protein>
    <submittedName>
        <fullName evidence="2">Uncharacterized protein</fullName>
    </submittedName>
</protein>